<sequence length="74" mass="8503">MMVPDTKECIKVPTHGDKCLYGRFTFRCRGHFLGGLDSKCVMNKLNPNYGRCACKAEYVYDQQFDRCQLISGFP</sequence>
<dbReference type="WBParaSite" id="nRc.2.0.1.t29284-RA">
    <property type="protein sequence ID" value="nRc.2.0.1.t29284-RA"/>
    <property type="gene ID" value="nRc.2.0.1.g29284"/>
</dbReference>
<dbReference type="Proteomes" id="UP000887565">
    <property type="component" value="Unplaced"/>
</dbReference>
<proteinExistence type="predicted"/>
<evidence type="ECO:0000313" key="2">
    <source>
        <dbReference type="WBParaSite" id="nRc.2.0.1.t29284-RA"/>
    </source>
</evidence>
<organism evidence="1 2">
    <name type="scientific">Romanomermis culicivorax</name>
    <name type="common">Nematode worm</name>
    <dbReference type="NCBI Taxonomy" id="13658"/>
    <lineage>
        <taxon>Eukaryota</taxon>
        <taxon>Metazoa</taxon>
        <taxon>Ecdysozoa</taxon>
        <taxon>Nematoda</taxon>
        <taxon>Enoplea</taxon>
        <taxon>Dorylaimia</taxon>
        <taxon>Mermithida</taxon>
        <taxon>Mermithoidea</taxon>
        <taxon>Mermithidae</taxon>
        <taxon>Romanomermis</taxon>
    </lineage>
</organism>
<protein>
    <submittedName>
        <fullName evidence="2">Uncharacterized protein</fullName>
    </submittedName>
</protein>
<dbReference type="AlphaFoldDB" id="A0A915JT97"/>
<name>A0A915JT97_ROMCU</name>
<keyword evidence="1" id="KW-1185">Reference proteome</keyword>
<evidence type="ECO:0000313" key="1">
    <source>
        <dbReference type="Proteomes" id="UP000887565"/>
    </source>
</evidence>
<reference evidence="2" key="1">
    <citation type="submission" date="2022-11" db="UniProtKB">
        <authorList>
            <consortium name="WormBaseParasite"/>
        </authorList>
    </citation>
    <scope>IDENTIFICATION</scope>
</reference>
<accession>A0A915JT97</accession>